<dbReference type="GO" id="GO:0003677">
    <property type="term" value="F:DNA binding"/>
    <property type="evidence" value="ECO:0007669"/>
    <property type="project" value="UniProtKB-KW"/>
</dbReference>
<sequence length="120" mass="13566">MTEICREHEEHRGRIAAGRRRVPDREALLEVADFFDALGNSTRLKILYALTGAELCTCDLASIAELSVSAVSHQLRILRDRKIISFRKEGKNVFYRLRDQHIVDLLSVALEHMAEGAPHG</sequence>
<keyword evidence="2" id="KW-0238">DNA-binding</keyword>
<dbReference type="CDD" id="cd00090">
    <property type="entry name" value="HTH_ARSR"/>
    <property type="match status" value="1"/>
</dbReference>
<name>A0A3B0VLN8_9ZZZZ</name>
<dbReference type="InterPro" id="IPR011991">
    <property type="entry name" value="ArsR-like_HTH"/>
</dbReference>
<evidence type="ECO:0000256" key="1">
    <source>
        <dbReference type="ARBA" id="ARBA00023015"/>
    </source>
</evidence>
<dbReference type="InterPro" id="IPR001845">
    <property type="entry name" value="HTH_ArsR_DNA-bd_dom"/>
</dbReference>
<proteinExistence type="predicted"/>
<dbReference type="PANTHER" id="PTHR43132:SF6">
    <property type="entry name" value="HTH-TYPE TRANSCRIPTIONAL REPRESSOR CZRA"/>
    <property type="match status" value="1"/>
</dbReference>
<dbReference type="InterPro" id="IPR051011">
    <property type="entry name" value="Metal_resp_trans_reg"/>
</dbReference>
<dbReference type="Gene3D" id="1.10.10.10">
    <property type="entry name" value="Winged helix-like DNA-binding domain superfamily/Winged helix DNA-binding domain"/>
    <property type="match status" value="1"/>
</dbReference>
<keyword evidence="1" id="KW-0805">Transcription regulation</keyword>
<feature type="domain" description="HTH arsR-type" evidence="4">
    <location>
        <begin position="23"/>
        <end position="117"/>
    </location>
</feature>
<dbReference type="SMART" id="SM00418">
    <property type="entry name" value="HTH_ARSR"/>
    <property type="match status" value="1"/>
</dbReference>
<dbReference type="SUPFAM" id="SSF46785">
    <property type="entry name" value="Winged helix' DNA-binding domain"/>
    <property type="match status" value="1"/>
</dbReference>
<dbReference type="AlphaFoldDB" id="A0A3B0VLN8"/>
<keyword evidence="3" id="KW-0804">Transcription</keyword>
<gene>
    <name evidence="5" type="ORF">MNBD_DELTA04-959</name>
</gene>
<dbReference type="InterPro" id="IPR036388">
    <property type="entry name" value="WH-like_DNA-bd_sf"/>
</dbReference>
<evidence type="ECO:0000256" key="3">
    <source>
        <dbReference type="ARBA" id="ARBA00023163"/>
    </source>
</evidence>
<dbReference type="InterPro" id="IPR018334">
    <property type="entry name" value="ArsR_HTH"/>
</dbReference>
<dbReference type="PROSITE" id="PS00846">
    <property type="entry name" value="HTH_ARSR_1"/>
    <property type="match status" value="1"/>
</dbReference>
<dbReference type="PROSITE" id="PS50987">
    <property type="entry name" value="HTH_ARSR_2"/>
    <property type="match status" value="1"/>
</dbReference>
<accession>A0A3B0VLN8</accession>
<evidence type="ECO:0000313" key="5">
    <source>
        <dbReference type="EMBL" id="VAW41153.1"/>
    </source>
</evidence>
<dbReference type="EMBL" id="UOEY01000118">
    <property type="protein sequence ID" value="VAW41153.1"/>
    <property type="molecule type" value="Genomic_DNA"/>
</dbReference>
<dbReference type="Pfam" id="PF01022">
    <property type="entry name" value="HTH_5"/>
    <property type="match status" value="1"/>
</dbReference>
<dbReference type="NCBIfam" id="NF033788">
    <property type="entry name" value="HTH_metalloreg"/>
    <property type="match status" value="1"/>
</dbReference>
<protein>
    <submittedName>
        <fullName evidence="5">Cadmium efflux system accessory protein</fullName>
    </submittedName>
</protein>
<organism evidence="5">
    <name type="scientific">hydrothermal vent metagenome</name>
    <dbReference type="NCBI Taxonomy" id="652676"/>
    <lineage>
        <taxon>unclassified sequences</taxon>
        <taxon>metagenomes</taxon>
        <taxon>ecological metagenomes</taxon>
    </lineage>
</organism>
<reference evidence="5" key="1">
    <citation type="submission" date="2018-06" db="EMBL/GenBank/DDBJ databases">
        <authorList>
            <person name="Zhirakovskaya E."/>
        </authorList>
    </citation>
    <scope>NUCLEOTIDE SEQUENCE</scope>
</reference>
<dbReference type="PANTHER" id="PTHR43132">
    <property type="entry name" value="ARSENICAL RESISTANCE OPERON REPRESSOR ARSR-RELATED"/>
    <property type="match status" value="1"/>
</dbReference>
<dbReference type="PRINTS" id="PR00778">
    <property type="entry name" value="HTHARSR"/>
</dbReference>
<evidence type="ECO:0000259" key="4">
    <source>
        <dbReference type="PROSITE" id="PS50987"/>
    </source>
</evidence>
<dbReference type="InterPro" id="IPR036390">
    <property type="entry name" value="WH_DNA-bd_sf"/>
</dbReference>
<evidence type="ECO:0000256" key="2">
    <source>
        <dbReference type="ARBA" id="ARBA00023125"/>
    </source>
</evidence>
<dbReference type="GO" id="GO:0003700">
    <property type="term" value="F:DNA-binding transcription factor activity"/>
    <property type="evidence" value="ECO:0007669"/>
    <property type="project" value="InterPro"/>
</dbReference>